<dbReference type="AlphaFoldDB" id="A0A0R0GIS5"/>
<evidence type="ECO:0000313" key="1">
    <source>
        <dbReference type="EMBL" id="KRH14549.1"/>
    </source>
</evidence>
<protein>
    <recommendedName>
        <fullName evidence="4">Bifunctional inhibitor/plant lipid transfer protein/seed storage helical domain-containing protein</fullName>
    </recommendedName>
</protein>
<evidence type="ECO:0000313" key="2">
    <source>
        <dbReference type="EnsemblPlants" id="KRH14549"/>
    </source>
</evidence>
<keyword evidence="3" id="KW-1185">Reference proteome</keyword>
<dbReference type="OrthoDB" id="1403824at2759"/>
<accession>A0A0R0GIS5</accession>
<dbReference type="InParanoid" id="A0A0R0GIS5"/>
<gene>
    <name evidence="1" type="ORF">GLYMA_14G033100</name>
</gene>
<dbReference type="SUPFAM" id="SSF47699">
    <property type="entry name" value="Bifunctional inhibitor/lipid-transfer protein/seed storage 2S albumin"/>
    <property type="match status" value="1"/>
</dbReference>
<evidence type="ECO:0008006" key="4">
    <source>
        <dbReference type="Google" id="ProtNLM"/>
    </source>
</evidence>
<sequence>MAACKCFFDVAIRLPSLLENKAGSLPKLCGVNLGFIMSKQNTNCNNVHVSSGQRGELYN</sequence>
<dbReference type="Proteomes" id="UP000008827">
    <property type="component" value="Chromosome 14"/>
</dbReference>
<proteinExistence type="predicted"/>
<dbReference type="SMR" id="A0A0R0GIS5"/>
<name>A0A0R0GIS5_SOYBN</name>
<dbReference type="PaxDb" id="3847-GLYMA14G03730.2"/>
<evidence type="ECO:0000313" key="3">
    <source>
        <dbReference type="Proteomes" id="UP000008827"/>
    </source>
</evidence>
<dbReference type="EnsemblPlants" id="KRH14549">
    <property type="protein sequence ID" value="KRH14549"/>
    <property type="gene ID" value="GLYMA_14G033100"/>
</dbReference>
<dbReference type="Gene3D" id="1.10.110.10">
    <property type="entry name" value="Plant lipid-transfer and hydrophobic proteins"/>
    <property type="match status" value="1"/>
</dbReference>
<dbReference type="EMBL" id="CM000847">
    <property type="protein sequence ID" value="KRH14549.1"/>
    <property type="molecule type" value="Genomic_DNA"/>
</dbReference>
<dbReference type="InterPro" id="IPR036312">
    <property type="entry name" value="Bifun_inhib/LTP/seed_sf"/>
</dbReference>
<organism evidence="1">
    <name type="scientific">Glycine max</name>
    <name type="common">Soybean</name>
    <name type="synonym">Glycine hispida</name>
    <dbReference type="NCBI Taxonomy" id="3847"/>
    <lineage>
        <taxon>Eukaryota</taxon>
        <taxon>Viridiplantae</taxon>
        <taxon>Streptophyta</taxon>
        <taxon>Embryophyta</taxon>
        <taxon>Tracheophyta</taxon>
        <taxon>Spermatophyta</taxon>
        <taxon>Magnoliopsida</taxon>
        <taxon>eudicotyledons</taxon>
        <taxon>Gunneridae</taxon>
        <taxon>Pentapetalae</taxon>
        <taxon>rosids</taxon>
        <taxon>fabids</taxon>
        <taxon>Fabales</taxon>
        <taxon>Fabaceae</taxon>
        <taxon>Papilionoideae</taxon>
        <taxon>50 kb inversion clade</taxon>
        <taxon>NPAAA clade</taxon>
        <taxon>indigoferoid/millettioid clade</taxon>
        <taxon>Phaseoleae</taxon>
        <taxon>Glycine</taxon>
        <taxon>Glycine subgen. Soja</taxon>
    </lineage>
</organism>
<reference evidence="1" key="3">
    <citation type="submission" date="2018-07" db="EMBL/GenBank/DDBJ databases">
        <title>WGS assembly of Glycine max.</title>
        <authorList>
            <person name="Schmutz J."/>
            <person name="Cannon S."/>
            <person name="Schlueter J."/>
            <person name="Ma J."/>
            <person name="Mitros T."/>
            <person name="Nelson W."/>
            <person name="Hyten D."/>
            <person name="Song Q."/>
            <person name="Thelen J."/>
            <person name="Cheng J."/>
            <person name="Xu D."/>
            <person name="Hellsten U."/>
            <person name="May G."/>
            <person name="Yu Y."/>
            <person name="Sakurai T."/>
            <person name="Umezawa T."/>
            <person name="Bhattacharyya M."/>
            <person name="Sandhu D."/>
            <person name="Valliyodan B."/>
            <person name="Lindquist E."/>
            <person name="Peto M."/>
            <person name="Grant D."/>
            <person name="Shu S."/>
            <person name="Goodstein D."/>
            <person name="Barry K."/>
            <person name="Futrell-Griggs M."/>
            <person name="Abernathy B."/>
            <person name="Du J."/>
            <person name="Tian Z."/>
            <person name="Zhu L."/>
            <person name="Gill N."/>
            <person name="Joshi T."/>
            <person name="Libault M."/>
            <person name="Sethuraman A."/>
            <person name="Zhang X."/>
            <person name="Shinozaki K."/>
            <person name="Nguyen H."/>
            <person name="Wing R."/>
            <person name="Cregan P."/>
            <person name="Specht J."/>
            <person name="Grimwood J."/>
            <person name="Rokhsar D."/>
            <person name="Stacey G."/>
            <person name="Shoemaker R."/>
            <person name="Jackson S."/>
        </authorList>
    </citation>
    <scope>NUCLEOTIDE SEQUENCE</scope>
    <source>
        <tissue evidence="1">Callus</tissue>
    </source>
</reference>
<reference evidence="2" key="2">
    <citation type="submission" date="2018-02" db="UniProtKB">
        <authorList>
            <consortium name="EnsemblPlants"/>
        </authorList>
    </citation>
    <scope>IDENTIFICATION</scope>
    <source>
        <strain evidence="2">Williams 82</strain>
    </source>
</reference>
<reference evidence="1 2" key="1">
    <citation type="journal article" date="2010" name="Nature">
        <title>Genome sequence of the palaeopolyploid soybean.</title>
        <authorList>
            <person name="Schmutz J."/>
            <person name="Cannon S.B."/>
            <person name="Schlueter J."/>
            <person name="Ma J."/>
            <person name="Mitros T."/>
            <person name="Nelson W."/>
            <person name="Hyten D.L."/>
            <person name="Song Q."/>
            <person name="Thelen J.J."/>
            <person name="Cheng J."/>
            <person name="Xu D."/>
            <person name="Hellsten U."/>
            <person name="May G.D."/>
            <person name="Yu Y."/>
            <person name="Sakurai T."/>
            <person name="Umezawa T."/>
            <person name="Bhattacharyya M.K."/>
            <person name="Sandhu D."/>
            <person name="Valliyodan B."/>
            <person name="Lindquist E."/>
            <person name="Peto M."/>
            <person name="Grant D."/>
            <person name="Shu S."/>
            <person name="Goodstein D."/>
            <person name="Barry K."/>
            <person name="Futrell-Griggs M."/>
            <person name="Abernathy B."/>
            <person name="Du J."/>
            <person name="Tian Z."/>
            <person name="Zhu L."/>
            <person name="Gill N."/>
            <person name="Joshi T."/>
            <person name="Libault M."/>
            <person name="Sethuraman A."/>
            <person name="Zhang X.-C."/>
            <person name="Shinozaki K."/>
            <person name="Nguyen H.T."/>
            <person name="Wing R.A."/>
            <person name="Cregan P."/>
            <person name="Specht J."/>
            <person name="Grimwood J."/>
            <person name="Rokhsar D."/>
            <person name="Stacey G."/>
            <person name="Shoemaker R.C."/>
            <person name="Jackson S.A."/>
        </authorList>
    </citation>
    <scope>NUCLEOTIDE SEQUENCE [LARGE SCALE GENOMIC DNA]</scope>
    <source>
        <strain evidence="2">cv. Williams 82</strain>
        <tissue evidence="1">Callus</tissue>
    </source>
</reference>
<dbReference type="Gramene" id="KRH14549">
    <property type="protein sequence ID" value="KRH14549"/>
    <property type="gene ID" value="GLYMA_14G033100"/>
</dbReference>